<name>A0A0B7FQJ6_THACB</name>
<keyword evidence="2" id="KW-1185">Reference proteome</keyword>
<proteinExistence type="predicted"/>
<sequence length="127" mass="14039">MCQQRWVIGINMSGIGLNVVDKSSRIISRAHRLDADLKRAASFAHLNRQRGFAMEPAEAAKLILDRIGREVACHTLLFVFTLWGSPIYTISLRCLRASLAPALPSSGPSRLQLACTYSHPTPRPEAK</sequence>
<dbReference type="EMBL" id="LN679144">
    <property type="protein sequence ID" value="CEL60271.1"/>
    <property type="molecule type" value="Genomic_DNA"/>
</dbReference>
<organism evidence="1 2">
    <name type="scientific">Thanatephorus cucumeris (strain AG1-IB / isolate 7/3/14)</name>
    <name type="common">Lettuce bottom rot fungus</name>
    <name type="synonym">Rhizoctonia solani</name>
    <dbReference type="NCBI Taxonomy" id="1108050"/>
    <lineage>
        <taxon>Eukaryota</taxon>
        <taxon>Fungi</taxon>
        <taxon>Dikarya</taxon>
        <taxon>Basidiomycota</taxon>
        <taxon>Agaricomycotina</taxon>
        <taxon>Agaricomycetes</taxon>
        <taxon>Cantharellales</taxon>
        <taxon>Ceratobasidiaceae</taxon>
        <taxon>Rhizoctonia</taxon>
        <taxon>Rhizoctonia solani AG-1</taxon>
    </lineage>
</organism>
<evidence type="ECO:0000313" key="1">
    <source>
        <dbReference type="EMBL" id="CEL60271.1"/>
    </source>
</evidence>
<protein>
    <submittedName>
        <fullName evidence="1">Uncharacterized protein</fullName>
    </submittedName>
</protein>
<reference evidence="1 2" key="1">
    <citation type="submission" date="2014-11" db="EMBL/GenBank/DDBJ databases">
        <authorList>
            <person name="Wibberg Daniel"/>
        </authorList>
    </citation>
    <scope>NUCLEOTIDE SEQUENCE [LARGE SCALE GENOMIC DNA]</scope>
    <source>
        <strain evidence="1">Rhizoctonia solani AG1-IB 7/3/14</strain>
    </source>
</reference>
<dbReference type="Proteomes" id="UP000059188">
    <property type="component" value="Unassembled WGS sequence"/>
</dbReference>
<dbReference type="AlphaFoldDB" id="A0A0B7FQJ6"/>
<evidence type="ECO:0000313" key="2">
    <source>
        <dbReference type="Proteomes" id="UP000059188"/>
    </source>
</evidence>
<accession>A0A0B7FQJ6</accession>
<gene>
    <name evidence="1" type="ORF">RSOLAG1IB_09495</name>
</gene>